<protein>
    <submittedName>
        <fullName evidence="1">Uncharacterized protein</fullName>
    </submittedName>
</protein>
<comment type="caution">
    <text evidence="1">The sequence shown here is derived from an EMBL/GenBank/DDBJ whole genome shotgun (WGS) entry which is preliminary data.</text>
</comment>
<dbReference type="AlphaFoldDB" id="A0A4U0TPH6"/>
<evidence type="ECO:0000313" key="2">
    <source>
        <dbReference type="Proteomes" id="UP000308549"/>
    </source>
</evidence>
<reference evidence="1 2" key="1">
    <citation type="submission" date="2017-03" db="EMBL/GenBank/DDBJ databases">
        <title>Genomes of endolithic fungi from Antarctica.</title>
        <authorList>
            <person name="Coleine C."/>
            <person name="Masonjones S."/>
            <person name="Stajich J.E."/>
        </authorList>
    </citation>
    <scope>NUCLEOTIDE SEQUENCE [LARGE SCALE GENOMIC DNA]</scope>
    <source>
        <strain evidence="1 2">CCFEE 6315</strain>
    </source>
</reference>
<accession>A0A4U0TPH6</accession>
<name>A0A4U0TPH6_9PEZI</name>
<organism evidence="1 2">
    <name type="scientific">Salinomyces thailandicus</name>
    <dbReference type="NCBI Taxonomy" id="706561"/>
    <lineage>
        <taxon>Eukaryota</taxon>
        <taxon>Fungi</taxon>
        <taxon>Dikarya</taxon>
        <taxon>Ascomycota</taxon>
        <taxon>Pezizomycotina</taxon>
        <taxon>Dothideomycetes</taxon>
        <taxon>Dothideomycetidae</taxon>
        <taxon>Mycosphaerellales</taxon>
        <taxon>Teratosphaeriaceae</taxon>
        <taxon>Salinomyces</taxon>
    </lineage>
</organism>
<dbReference type="EMBL" id="NAJL01000050">
    <property type="protein sequence ID" value="TKA23867.1"/>
    <property type="molecule type" value="Genomic_DNA"/>
</dbReference>
<dbReference type="Proteomes" id="UP000308549">
    <property type="component" value="Unassembled WGS sequence"/>
</dbReference>
<proteinExistence type="predicted"/>
<dbReference type="OrthoDB" id="2151982at2759"/>
<sequence length="186" mass="20103">MKALLSQLSETPRHFPDCCAALSHPLLTTLLHHLPSPPALILSIGSGSGLLETLLFNLACGSLNIYGVEVPSCANTHLPRDRVLRVSSTESLHPQAVLASTLIFVYPRQVGLVVGYLEAALGGALEGVVWFGHRSDWVEYEDVLRSRFDMLEVVEGPGLAAYEVLVLASLPRGERVDGGVEEYSND</sequence>
<keyword evidence="2" id="KW-1185">Reference proteome</keyword>
<gene>
    <name evidence="1" type="ORF">B0A50_07002</name>
</gene>
<evidence type="ECO:0000313" key="1">
    <source>
        <dbReference type="EMBL" id="TKA23867.1"/>
    </source>
</evidence>